<sequence length="323" mass="35218">MAETSQQSRDSNTNSAPQPRRGFEELESALPPLEEDFLEFPQEETLPPDTGIPPALYNSREKSLALALNRSTPVPRPVEREQMNLSDNFQTTNLQPPQPTCHKGLRPGTPPDLALHPFAPNQPPAQPPAEPHVPMEIIQEESKISSLSPGVPEREDHADYSLSSRNHVGLDRGVSRVGGFFTPMSGMDSSRRTERARTVSIQQTSNRPTPAANVRSSSRFDSSSYHNEHIFSAAPQPQASNSLSYAGAYATPTARPKIPGTYSSARTEGPAAAAAAAATSSYTPASFYTPRWEQSAAPPPISTYQRVLDFHISFTHFFPVSSL</sequence>
<evidence type="ECO:0000313" key="2">
    <source>
        <dbReference type="EMBL" id="OAV87250.1"/>
    </source>
</evidence>
<accession>A0A180G3R8</accession>
<dbReference type="EMBL" id="ADAS02000511">
    <property type="protein sequence ID" value="OAV87250.1"/>
    <property type="molecule type" value="Genomic_DNA"/>
</dbReference>
<reference evidence="2" key="2">
    <citation type="submission" date="2016-05" db="EMBL/GenBank/DDBJ databases">
        <title>Comparative analysis highlights variable genome content of wheat rusts and divergence of the mating loci.</title>
        <authorList>
            <person name="Cuomo C.A."/>
            <person name="Bakkeren G."/>
            <person name="Szabo L."/>
            <person name="Khalil H."/>
            <person name="Joly D."/>
            <person name="Goldberg J."/>
            <person name="Young S."/>
            <person name="Zeng Q."/>
            <person name="Fellers J."/>
        </authorList>
    </citation>
    <scope>NUCLEOTIDE SEQUENCE [LARGE SCALE GENOMIC DNA]</scope>
    <source>
        <strain evidence="2">1-1 BBBD Race 1</strain>
    </source>
</reference>
<dbReference type="OrthoDB" id="2511178at2759"/>
<proteinExistence type="predicted"/>
<reference evidence="2" key="1">
    <citation type="submission" date="2009-11" db="EMBL/GenBank/DDBJ databases">
        <authorList>
            <consortium name="The Broad Institute Genome Sequencing Platform"/>
            <person name="Ward D."/>
            <person name="Feldgarden M."/>
            <person name="Earl A."/>
            <person name="Young S.K."/>
            <person name="Zeng Q."/>
            <person name="Koehrsen M."/>
            <person name="Alvarado L."/>
            <person name="Berlin A."/>
            <person name="Bochicchio J."/>
            <person name="Borenstein D."/>
            <person name="Chapman S.B."/>
            <person name="Chen Z."/>
            <person name="Engels R."/>
            <person name="Freedman E."/>
            <person name="Gellesch M."/>
            <person name="Goldberg J."/>
            <person name="Griggs A."/>
            <person name="Gujja S."/>
            <person name="Heilman E."/>
            <person name="Heiman D."/>
            <person name="Hepburn T."/>
            <person name="Howarth C."/>
            <person name="Jen D."/>
            <person name="Larson L."/>
            <person name="Lewis B."/>
            <person name="Mehta T."/>
            <person name="Park D."/>
            <person name="Pearson M."/>
            <person name="Roberts A."/>
            <person name="Saif S."/>
            <person name="Shea T."/>
            <person name="Shenoy N."/>
            <person name="Sisk P."/>
            <person name="Stolte C."/>
            <person name="Sykes S."/>
            <person name="Thomson T."/>
            <person name="Walk T."/>
            <person name="White J."/>
            <person name="Yandava C."/>
            <person name="Izard J."/>
            <person name="Baranova O.V."/>
            <person name="Blanton J.M."/>
            <person name="Tanner A.C."/>
            <person name="Dewhirst F.E."/>
            <person name="Haas B."/>
            <person name="Nusbaum C."/>
            <person name="Birren B."/>
        </authorList>
    </citation>
    <scope>NUCLEOTIDE SEQUENCE [LARGE SCALE GENOMIC DNA]</scope>
    <source>
        <strain evidence="2">1-1 BBBD Race 1</strain>
    </source>
</reference>
<feature type="compositionally biased region" description="Pro residues" evidence="1">
    <location>
        <begin position="120"/>
        <end position="131"/>
    </location>
</feature>
<organism evidence="2">
    <name type="scientific">Puccinia triticina (isolate 1-1 / race 1 (BBBD))</name>
    <name type="common">Brown leaf rust fungus</name>
    <dbReference type="NCBI Taxonomy" id="630390"/>
    <lineage>
        <taxon>Eukaryota</taxon>
        <taxon>Fungi</taxon>
        <taxon>Dikarya</taxon>
        <taxon>Basidiomycota</taxon>
        <taxon>Pucciniomycotina</taxon>
        <taxon>Pucciniomycetes</taxon>
        <taxon>Pucciniales</taxon>
        <taxon>Pucciniaceae</taxon>
        <taxon>Puccinia</taxon>
    </lineage>
</organism>
<feature type="compositionally biased region" description="Polar residues" evidence="1">
    <location>
        <begin position="83"/>
        <end position="95"/>
    </location>
</feature>
<dbReference type="Proteomes" id="UP000005240">
    <property type="component" value="Unassembled WGS sequence"/>
</dbReference>
<reference evidence="3" key="4">
    <citation type="submission" date="2025-05" db="UniProtKB">
        <authorList>
            <consortium name="EnsemblFungi"/>
        </authorList>
    </citation>
    <scope>IDENTIFICATION</scope>
    <source>
        <strain evidence="3">isolate 1-1 / race 1 (BBBD)</strain>
    </source>
</reference>
<feature type="compositionally biased region" description="Polar residues" evidence="1">
    <location>
        <begin position="199"/>
        <end position="208"/>
    </location>
</feature>
<name>A0A180G3R8_PUCT1</name>
<dbReference type="EnsemblFungi" id="PTTG_29512-t43_1">
    <property type="protein sequence ID" value="PTTG_29512-t43_1-p1"/>
    <property type="gene ID" value="PTTG_29512"/>
</dbReference>
<feature type="region of interest" description="Disordered" evidence="1">
    <location>
        <begin position="1"/>
        <end position="221"/>
    </location>
</feature>
<feature type="compositionally biased region" description="Acidic residues" evidence="1">
    <location>
        <begin position="33"/>
        <end position="42"/>
    </location>
</feature>
<dbReference type="VEuPathDB" id="FungiDB:PTTG_29512"/>
<keyword evidence="4" id="KW-1185">Reference proteome</keyword>
<protein>
    <submittedName>
        <fullName evidence="2 3">Uncharacterized protein</fullName>
    </submittedName>
</protein>
<feature type="compositionally biased region" description="Polar residues" evidence="1">
    <location>
        <begin position="1"/>
        <end position="17"/>
    </location>
</feature>
<gene>
    <name evidence="2" type="ORF">PTTG_29512</name>
</gene>
<evidence type="ECO:0000313" key="3">
    <source>
        <dbReference type="EnsemblFungi" id="PTTG_29512-t43_1-p1"/>
    </source>
</evidence>
<evidence type="ECO:0000313" key="4">
    <source>
        <dbReference type="Proteomes" id="UP000005240"/>
    </source>
</evidence>
<dbReference type="AlphaFoldDB" id="A0A180G3R8"/>
<evidence type="ECO:0000256" key="1">
    <source>
        <dbReference type="SAM" id="MobiDB-lite"/>
    </source>
</evidence>
<reference evidence="3 4" key="3">
    <citation type="journal article" date="2017" name="G3 (Bethesda)">
        <title>Comparative analysis highlights variable genome content of wheat rusts and divergence of the mating loci.</title>
        <authorList>
            <person name="Cuomo C.A."/>
            <person name="Bakkeren G."/>
            <person name="Khalil H.B."/>
            <person name="Panwar V."/>
            <person name="Joly D."/>
            <person name="Linning R."/>
            <person name="Sakthikumar S."/>
            <person name="Song X."/>
            <person name="Adiconis X."/>
            <person name="Fan L."/>
            <person name="Goldberg J.M."/>
            <person name="Levin J.Z."/>
            <person name="Young S."/>
            <person name="Zeng Q."/>
            <person name="Anikster Y."/>
            <person name="Bruce M."/>
            <person name="Wang M."/>
            <person name="Yin C."/>
            <person name="McCallum B."/>
            <person name="Szabo L.J."/>
            <person name="Hulbert S."/>
            <person name="Chen X."/>
            <person name="Fellers J.P."/>
        </authorList>
    </citation>
    <scope>NUCLEOTIDE SEQUENCE</scope>
    <source>
        <strain evidence="3">isolate 1-1 / race 1 (BBBD)</strain>
        <strain evidence="4">Isolate 1-1 / race 1 (BBBD)</strain>
    </source>
</reference>